<dbReference type="STRING" id="1867952.MTBPR1_60080"/>
<organism evidence="3 4">
    <name type="scientific">Candidatus Terasakiella magnetica</name>
    <dbReference type="NCBI Taxonomy" id="1867952"/>
    <lineage>
        <taxon>Bacteria</taxon>
        <taxon>Pseudomonadati</taxon>
        <taxon>Pseudomonadota</taxon>
        <taxon>Alphaproteobacteria</taxon>
        <taxon>Rhodospirillales</taxon>
        <taxon>Terasakiellaceae</taxon>
        <taxon>Terasakiella</taxon>
    </lineage>
</organism>
<dbReference type="GO" id="GO:0005615">
    <property type="term" value="C:extracellular space"/>
    <property type="evidence" value="ECO:0007669"/>
    <property type="project" value="TreeGrafter"/>
</dbReference>
<dbReference type="GO" id="GO:0005737">
    <property type="term" value="C:cytoplasm"/>
    <property type="evidence" value="ECO:0007669"/>
    <property type="project" value="TreeGrafter"/>
</dbReference>
<dbReference type="GO" id="GO:0070006">
    <property type="term" value="F:metalloaminopeptidase activity"/>
    <property type="evidence" value="ECO:0007669"/>
    <property type="project" value="TreeGrafter"/>
</dbReference>
<dbReference type="InterPro" id="IPR014782">
    <property type="entry name" value="Peptidase_M1_dom"/>
</dbReference>
<dbReference type="Gene3D" id="1.10.390.10">
    <property type="entry name" value="Neutral Protease Domain 2"/>
    <property type="match status" value="1"/>
</dbReference>
<keyword evidence="4" id="KW-1185">Reference proteome</keyword>
<dbReference type="Pfam" id="PF01433">
    <property type="entry name" value="Peptidase_M1"/>
    <property type="match status" value="1"/>
</dbReference>
<dbReference type="AlphaFoldDB" id="A0A1C3RK12"/>
<dbReference type="GO" id="GO:0042277">
    <property type="term" value="F:peptide binding"/>
    <property type="evidence" value="ECO:0007669"/>
    <property type="project" value="TreeGrafter"/>
</dbReference>
<keyword evidence="3" id="KW-0031">Aminopeptidase</keyword>
<dbReference type="RefSeq" id="WP_069189591.1">
    <property type="nucleotide sequence ID" value="NZ_FLYE01000045.1"/>
</dbReference>
<dbReference type="EMBL" id="FLYE01000045">
    <property type="protein sequence ID" value="SCA57567.1"/>
    <property type="molecule type" value="Genomic_DNA"/>
</dbReference>
<protein>
    <submittedName>
        <fullName evidence="3">Peptidase M1, membrane alanine aminopeptidase</fullName>
    </submittedName>
</protein>
<dbReference type="PANTHER" id="PTHR11533">
    <property type="entry name" value="PROTEASE M1 ZINC METALLOPROTEASE"/>
    <property type="match status" value="1"/>
</dbReference>
<keyword evidence="1" id="KW-0732">Signal</keyword>
<evidence type="ECO:0000259" key="2">
    <source>
        <dbReference type="Pfam" id="PF01433"/>
    </source>
</evidence>
<evidence type="ECO:0000313" key="3">
    <source>
        <dbReference type="EMBL" id="SCA57567.1"/>
    </source>
</evidence>
<reference evidence="3 4" key="1">
    <citation type="submission" date="2016-07" db="EMBL/GenBank/DDBJ databases">
        <authorList>
            <person name="Lefevre C.T."/>
        </authorList>
    </citation>
    <scope>NUCLEOTIDE SEQUENCE [LARGE SCALE GENOMIC DNA]</scope>
    <source>
        <strain evidence="3">PR1</strain>
    </source>
</reference>
<proteinExistence type="predicted"/>
<dbReference type="InterPro" id="IPR027268">
    <property type="entry name" value="Peptidase_M4/M1_CTD_sf"/>
</dbReference>
<keyword evidence="3" id="KW-0378">Hydrolase</keyword>
<name>A0A1C3RK12_9PROT</name>
<dbReference type="OrthoDB" id="9762302at2"/>
<dbReference type="Proteomes" id="UP000231658">
    <property type="component" value="Unassembled WGS sequence"/>
</dbReference>
<feature type="signal peptide" evidence="1">
    <location>
        <begin position="1"/>
        <end position="21"/>
    </location>
</feature>
<dbReference type="GO" id="GO:0016020">
    <property type="term" value="C:membrane"/>
    <property type="evidence" value="ECO:0007669"/>
    <property type="project" value="TreeGrafter"/>
</dbReference>
<feature type="domain" description="Peptidase M1 membrane alanine aminopeptidase" evidence="2">
    <location>
        <begin position="233"/>
        <end position="373"/>
    </location>
</feature>
<dbReference type="GO" id="GO:0008270">
    <property type="term" value="F:zinc ion binding"/>
    <property type="evidence" value="ECO:0007669"/>
    <property type="project" value="InterPro"/>
</dbReference>
<dbReference type="PANTHER" id="PTHR11533:SF174">
    <property type="entry name" value="PUROMYCIN-SENSITIVE AMINOPEPTIDASE-RELATED"/>
    <property type="match status" value="1"/>
</dbReference>
<dbReference type="SUPFAM" id="SSF55486">
    <property type="entry name" value="Metalloproteases ('zincins'), catalytic domain"/>
    <property type="match status" value="1"/>
</dbReference>
<evidence type="ECO:0000313" key="4">
    <source>
        <dbReference type="Proteomes" id="UP000231658"/>
    </source>
</evidence>
<dbReference type="InterPro" id="IPR050344">
    <property type="entry name" value="Peptidase_M1_aminopeptidases"/>
</dbReference>
<sequence>MKQLIFLLALLLISFAPSAHAVVHMDLQVKINMAERKLEISGTASKPVTLPVINKKETEFSYVWFLPEAQNVQDWSHGNFASKTDLYLPSGWHPETDELVTFNVQVLAPLVTILPGAIEQESQTEDTYQARFIMDRPTEGIPLFAGPYKISQLTYKETRLRTYFYEGMEKLAQGYLERTAKYLNRFEQQIGLYPFAEFNIIAAPIPAGYGFAGLTYMGARVLHLPFIKETSLGHEILHNYWGNGVFPDYEKGNWAEGLTTYMADYMTAEMVSKEKAKDMRLSWLRDYNALPSELDTPVTDFVSKHSKASQVIGYHKVAFIFHMLRNILGDQTFFDALRALWKDKAFQTASWQDLEDYFSKAAKRDLSFYFKQWVYQAGAPEFKNISARAQRQKGMGWDVTARVMQAKPFYETYLPVAVGTGDAVLDKMLYVRGRLTPAKLNMEQRPFAISLDPDFEVFRKLGANEAPPILRDVMLAKNVQLIVASDDKNLDPIATQLARRLNEGQIKVASTPNQDAFILIGTHEEVAHKLSAMRLPPAPLSVKEGVTALVWADKTNPTTPYMVVSVKDTASLQALLRPLPHYGKRSQLMLDGRKAVFKSNGQTRPISVPVH</sequence>
<accession>A0A1C3RK12</accession>
<keyword evidence="3" id="KW-0645">Protease</keyword>
<gene>
    <name evidence="3" type="ORF">MTBPR1_60080</name>
</gene>
<evidence type="ECO:0000256" key="1">
    <source>
        <dbReference type="SAM" id="SignalP"/>
    </source>
</evidence>
<dbReference type="GO" id="GO:0043171">
    <property type="term" value="P:peptide catabolic process"/>
    <property type="evidence" value="ECO:0007669"/>
    <property type="project" value="TreeGrafter"/>
</dbReference>
<feature type="chain" id="PRO_5008680856" evidence="1">
    <location>
        <begin position="22"/>
        <end position="611"/>
    </location>
</feature>